<dbReference type="RefSeq" id="WP_184926539.1">
    <property type="nucleotide sequence ID" value="NZ_JACHJD010000032.1"/>
</dbReference>
<dbReference type="PANTHER" id="PTHR43150">
    <property type="entry name" value="HYPERKINETIC, ISOFORM M"/>
    <property type="match status" value="1"/>
</dbReference>
<dbReference type="Gene3D" id="3.20.20.100">
    <property type="entry name" value="NADP-dependent oxidoreductase domain"/>
    <property type="match status" value="1"/>
</dbReference>
<comment type="caution">
    <text evidence="5">The sequence shown here is derived from an EMBL/GenBank/DDBJ whole genome shotgun (WGS) entry which is preliminary data.</text>
</comment>
<evidence type="ECO:0000259" key="4">
    <source>
        <dbReference type="Pfam" id="PF00248"/>
    </source>
</evidence>
<reference evidence="5 6" key="1">
    <citation type="submission" date="2020-08" db="EMBL/GenBank/DDBJ databases">
        <title>Genomic Encyclopedia of Type Strains, Phase III (KMG-III): the genomes of soil and plant-associated and newly described type strains.</title>
        <authorList>
            <person name="Whitman W."/>
        </authorList>
    </citation>
    <scope>NUCLEOTIDE SEQUENCE [LARGE SCALE GENOMIC DNA]</scope>
    <source>
        <strain evidence="5 6">CECT 3146</strain>
    </source>
</reference>
<dbReference type="Proteomes" id="UP000549009">
    <property type="component" value="Unassembled WGS sequence"/>
</dbReference>
<protein>
    <submittedName>
        <fullName evidence="5">L-glyceraldehyde 3-phosphate reductase</fullName>
        <ecNumber evidence="5">1.1.1.-</ecNumber>
    </submittedName>
</protein>
<dbReference type="InterPro" id="IPR036812">
    <property type="entry name" value="NAD(P)_OxRdtase_dom_sf"/>
</dbReference>
<evidence type="ECO:0000313" key="5">
    <source>
        <dbReference type="EMBL" id="MBB5109601.1"/>
    </source>
</evidence>
<dbReference type="InterPro" id="IPR023210">
    <property type="entry name" value="NADP_OxRdtase_dom"/>
</dbReference>
<dbReference type="EMBL" id="JACHJD010000032">
    <property type="protein sequence ID" value="MBB5109601.1"/>
    <property type="molecule type" value="Genomic_DNA"/>
</dbReference>
<keyword evidence="6" id="KW-1185">Reference proteome</keyword>
<dbReference type="GO" id="GO:0016491">
    <property type="term" value="F:oxidoreductase activity"/>
    <property type="evidence" value="ECO:0007669"/>
    <property type="project" value="UniProtKB-KW"/>
</dbReference>
<sequence length="335" mass="35790">MPLDSSPASLSAASSRRCGASGLHLSPLGLGLGSQRDRSWCSLQDLIAHAVEIGISHFDITLTPGSLYGTEDMIRHALAPWRSRREEIVITARIGLGTPGGQLVGFGSRKRLLSGLDCVLHRMGLEYIDILYAHRHDHTTPLRETAQALASAVHQGKALYAGLSAFSAPLVQEAADLLNDFNTPLTACQTSYSLLDRWAEGGFLAALEERGIGAVACAPLAHGALSGASTAHRADAVSSHSPVIREMARIAAARAQPLEQLAISWALRDPRVCSVLMSTSCLSHLTANRIAMGRVDFTVEELDALDACCPGPLTADTQPYRERSLAPPDELHPLR</sequence>
<keyword evidence="3 5" id="KW-0560">Oxidoreductase</keyword>
<dbReference type="InterPro" id="IPR005399">
    <property type="entry name" value="K_chnl_volt-dep_bsu_KCNAB-rel"/>
</dbReference>
<evidence type="ECO:0000256" key="3">
    <source>
        <dbReference type="ARBA" id="ARBA00023002"/>
    </source>
</evidence>
<organism evidence="5 6">
    <name type="scientific">Streptomyces spectabilis</name>
    <dbReference type="NCBI Taxonomy" id="68270"/>
    <lineage>
        <taxon>Bacteria</taxon>
        <taxon>Bacillati</taxon>
        <taxon>Actinomycetota</taxon>
        <taxon>Actinomycetes</taxon>
        <taxon>Kitasatosporales</taxon>
        <taxon>Streptomycetaceae</taxon>
        <taxon>Streptomyces</taxon>
    </lineage>
</organism>
<dbReference type="GO" id="GO:0051596">
    <property type="term" value="P:methylglyoxal catabolic process"/>
    <property type="evidence" value="ECO:0007669"/>
    <property type="project" value="TreeGrafter"/>
</dbReference>
<dbReference type="Pfam" id="PF00248">
    <property type="entry name" value="Aldo_ket_red"/>
    <property type="match status" value="1"/>
</dbReference>
<evidence type="ECO:0000256" key="2">
    <source>
        <dbReference type="ARBA" id="ARBA00022857"/>
    </source>
</evidence>
<name>A0A7W8EZ60_STRST</name>
<comment type="similarity">
    <text evidence="1">Belongs to the shaker potassium channel beta subunit family.</text>
</comment>
<dbReference type="EC" id="1.1.1.-" evidence="5"/>
<dbReference type="SUPFAM" id="SSF51430">
    <property type="entry name" value="NAD(P)-linked oxidoreductase"/>
    <property type="match status" value="1"/>
</dbReference>
<evidence type="ECO:0000256" key="1">
    <source>
        <dbReference type="ARBA" id="ARBA00006515"/>
    </source>
</evidence>
<dbReference type="AlphaFoldDB" id="A0A7W8EZ60"/>
<feature type="domain" description="NADP-dependent oxidoreductase" evidence="4">
    <location>
        <begin position="42"/>
        <end position="308"/>
    </location>
</feature>
<gene>
    <name evidence="5" type="ORF">FHS40_008729</name>
</gene>
<keyword evidence="2" id="KW-0521">NADP</keyword>
<accession>A0A7W8EZ60</accession>
<dbReference type="PANTHER" id="PTHR43150:SF4">
    <property type="entry name" value="L-GLYCERALDEHYDE 3-PHOSPHATE REDUCTASE"/>
    <property type="match status" value="1"/>
</dbReference>
<evidence type="ECO:0000313" key="6">
    <source>
        <dbReference type="Proteomes" id="UP000549009"/>
    </source>
</evidence>
<proteinExistence type="inferred from homology"/>